<keyword evidence="2" id="KW-1185">Reference proteome</keyword>
<proteinExistence type="predicted"/>
<protein>
    <submittedName>
        <fullName evidence="1">Cell filamentation protein Fic</fullName>
    </submittedName>
</protein>
<dbReference type="RefSeq" id="WP_255805330.1">
    <property type="nucleotide sequence ID" value="NZ_CP038802.1"/>
</dbReference>
<gene>
    <name evidence="1" type="ORF">E4N76_12720</name>
</gene>
<dbReference type="Pfam" id="PF13310">
    <property type="entry name" value="Virulence_RhuM"/>
    <property type="match status" value="1"/>
</dbReference>
<organism evidence="1 2">
    <name type="scientific">Treponema putidum</name>
    <dbReference type="NCBI Taxonomy" id="221027"/>
    <lineage>
        <taxon>Bacteria</taxon>
        <taxon>Pseudomonadati</taxon>
        <taxon>Spirochaetota</taxon>
        <taxon>Spirochaetia</taxon>
        <taxon>Spirochaetales</taxon>
        <taxon>Treponemataceae</taxon>
        <taxon>Treponema</taxon>
    </lineage>
</organism>
<dbReference type="InterPro" id="IPR011204">
    <property type="entry name" value="Virulence_RhuM-like"/>
</dbReference>
<evidence type="ECO:0000313" key="1">
    <source>
        <dbReference type="EMBL" id="UTY29727.1"/>
    </source>
</evidence>
<accession>A0ABY5HWA5</accession>
<dbReference type="EMBL" id="CP038802">
    <property type="protein sequence ID" value="UTY29727.1"/>
    <property type="molecule type" value="Genomic_DNA"/>
</dbReference>
<dbReference type="Proteomes" id="UP001059401">
    <property type="component" value="Chromosome"/>
</dbReference>
<dbReference type="PANTHER" id="PTHR35810">
    <property type="entry name" value="CYTOPLASMIC PROTEIN-RELATED"/>
    <property type="match status" value="1"/>
</dbReference>
<name>A0ABY5HWA5_9SPIR</name>
<evidence type="ECO:0000313" key="2">
    <source>
        <dbReference type="Proteomes" id="UP001059401"/>
    </source>
</evidence>
<dbReference type="PANTHER" id="PTHR35810:SF1">
    <property type="entry name" value="CYTOPLASMIC PROTEIN"/>
    <property type="match status" value="1"/>
</dbReference>
<sequence>MNELKELSFLMYTSKEENVSVNVVVKDETIWLTQKAMAELFGVGIPAISKHLKNIFDEGELDSFSTISILEIVQKEGNRNIKRDTEFFNLDAIISVGYRVNSQKAESEYDIFNKTQKIESDFDRELKKLTKEMSHER</sequence>
<reference evidence="1" key="1">
    <citation type="submission" date="2019-04" db="EMBL/GenBank/DDBJ databases">
        <title>Whole genome sequencing of oral phylogroup 2 treponemes.</title>
        <authorList>
            <person name="Chan Y."/>
            <person name="Zeng H.H."/>
            <person name="Yu X.L."/>
            <person name="Leung W.K."/>
            <person name="Watt R.M."/>
        </authorList>
    </citation>
    <scope>NUCLEOTIDE SEQUENCE</scope>
    <source>
        <strain evidence="1">OMZ 847</strain>
    </source>
</reference>